<feature type="domain" description="G-protein coupled receptors family 1 profile" evidence="6">
    <location>
        <begin position="1"/>
        <end position="139"/>
    </location>
</feature>
<evidence type="ECO:0000313" key="8">
    <source>
        <dbReference type="Proteomes" id="UP000186922"/>
    </source>
</evidence>
<dbReference type="InterPro" id="IPR017452">
    <property type="entry name" value="GPCR_Rhodpsn_7TM"/>
</dbReference>
<accession>A0A1D1V2H4</accession>
<dbReference type="AlphaFoldDB" id="A0A1D1V2H4"/>
<proteinExistence type="predicted"/>
<feature type="transmembrane region" description="Helical" evidence="5">
    <location>
        <begin position="126"/>
        <end position="146"/>
    </location>
</feature>
<evidence type="ECO:0000259" key="6">
    <source>
        <dbReference type="PROSITE" id="PS50262"/>
    </source>
</evidence>
<dbReference type="SUPFAM" id="SSF81321">
    <property type="entry name" value="Family A G protein-coupled receptor-like"/>
    <property type="match status" value="1"/>
</dbReference>
<name>A0A1D1V2H4_RAMVA</name>
<evidence type="ECO:0000256" key="4">
    <source>
        <dbReference type="ARBA" id="ARBA00023136"/>
    </source>
</evidence>
<gene>
    <name evidence="7" type="primary">RvY_06738-1</name>
    <name evidence="7" type="synonym">RvY_06738.1</name>
    <name evidence="7" type="ORF">RvY_06738</name>
</gene>
<feature type="transmembrane region" description="Helical" evidence="5">
    <location>
        <begin position="83"/>
        <end position="106"/>
    </location>
</feature>
<keyword evidence="4 5" id="KW-0472">Membrane</keyword>
<comment type="caution">
    <text evidence="7">The sequence shown here is derived from an EMBL/GenBank/DDBJ whole genome shotgun (WGS) entry which is preliminary data.</text>
</comment>
<dbReference type="Gene3D" id="1.20.1070.10">
    <property type="entry name" value="Rhodopsin 7-helix transmembrane proteins"/>
    <property type="match status" value="1"/>
</dbReference>
<reference evidence="7 8" key="1">
    <citation type="journal article" date="2016" name="Nat. Commun.">
        <title>Extremotolerant tardigrade genome and improved radiotolerance of human cultured cells by tardigrade-unique protein.</title>
        <authorList>
            <person name="Hashimoto T."/>
            <person name="Horikawa D.D."/>
            <person name="Saito Y."/>
            <person name="Kuwahara H."/>
            <person name="Kozuka-Hata H."/>
            <person name="Shin-I T."/>
            <person name="Minakuchi Y."/>
            <person name="Ohishi K."/>
            <person name="Motoyama A."/>
            <person name="Aizu T."/>
            <person name="Enomoto A."/>
            <person name="Kondo K."/>
            <person name="Tanaka S."/>
            <person name="Hara Y."/>
            <person name="Koshikawa S."/>
            <person name="Sagara H."/>
            <person name="Miura T."/>
            <person name="Yokobori S."/>
            <person name="Miyagawa K."/>
            <person name="Suzuki Y."/>
            <person name="Kubo T."/>
            <person name="Oyama M."/>
            <person name="Kohara Y."/>
            <person name="Fujiyama A."/>
            <person name="Arakawa K."/>
            <person name="Katayama T."/>
            <person name="Toyoda A."/>
            <person name="Kunieda T."/>
        </authorList>
    </citation>
    <scope>NUCLEOTIDE SEQUENCE [LARGE SCALE GENOMIC DNA]</scope>
    <source>
        <strain evidence="7 8">YOKOZUNA-1</strain>
    </source>
</reference>
<evidence type="ECO:0000256" key="1">
    <source>
        <dbReference type="ARBA" id="ARBA00004370"/>
    </source>
</evidence>
<evidence type="ECO:0000256" key="2">
    <source>
        <dbReference type="ARBA" id="ARBA00022692"/>
    </source>
</evidence>
<evidence type="ECO:0000256" key="3">
    <source>
        <dbReference type="ARBA" id="ARBA00022989"/>
    </source>
</evidence>
<dbReference type="GO" id="GO:0016020">
    <property type="term" value="C:membrane"/>
    <property type="evidence" value="ECO:0007669"/>
    <property type="project" value="UniProtKB-SubCell"/>
</dbReference>
<keyword evidence="3 5" id="KW-1133">Transmembrane helix</keyword>
<sequence>MIRNCVGLSPLLQLNYTKAIVLVLVIPPIAIVLMYPPLYRKYSSLHKVHTELNARYRVRSLSTDPSVQLSGTQRLSRNEHEGFLILTWIVVCVVLFWTPAIVFQILRQILRMPAAQALTEARWVLLWSLLHVCVEPYMFIWTIRPLREKFGNLFRRCGSSGCH</sequence>
<comment type="subcellular location">
    <subcellularLocation>
        <location evidence="1">Membrane</location>
    </subcellularLocation>
</comment>
<dbReference type="PROSITE" id="PS50262">
    <property type="entry name" value="G_PROTEIN_RECEP_F1_2"/>
    <property type="match status" value="1"/>
</dbReference>
<protein>
    <recommendedName>
        <fullName evidence="6">G-protein coupled receptors family 1 profile domain-containing protein</fullName>
    </recommendedName>
</protein>
<organism evidence="7 8">
    <name type="scientific">Ramazzottius varieornatus</name>
    <name type="common">Water bear</name>
    <name type="synonym">Tardigrade</name>
    <dbReference type="NCBI Taxonomy" id="947166"/>
    <lineage>
        <taxon>Eukaryota</taxon>
        <taxon>Metazoa</taxon>
        <taxon>Ecdysozoa</taxon>
        <taxon>Tardigrada</taxon>
        <taxon>Eutardigrada</taxon>
        <taxon>Parachela</taxon>
        <taxon>Hypsibioidea</taxon>
        <taxon>Ramazzottiidae</taxon>
        <taxon>Ramazzottius</taxon>
    </lineage>
</organism>
<keyword evidence="2 5" id="KW-0812">Transmembrane</keyword>
<evidence type="ECO:0000313" key="7">
    <source>
        <dbReference type="EMBL" id="GAU95060.1"/>
    </source>
</evidence>
<keyword evidence="8" id="KW-1185">Reference proteome</keyword>
<evidence type="ECO:0000256" key="5">
    <source>
        <dbReference type="SAM" id="Phobius"/>
    </source>
</evidence>
<dbReference type="EMBL" id="BDGG01000003">
    <property type="protein sequence ID" value="GAU95060.1"/>
    <property type="molecule type" value="Genomic_DNA"/>
</dbReference>
<dbReference type="Proteomes" id="UP000186922">
    <property type="component" value="Unassembled WGS sequence"/>
</dbReference>
<feature type="transmembrane region" description="Helical" evidence="5">
    <location>
        <begin position="19"/>
        <end position="38"/>
    </location>
</feature>